<organism evidence="7 8">
    <name type="scientific">Corallococcus carmarthensis</name>
    <dbReference type="NCBI Taxonomy" id="2316728"/>
    <lineage>
        <taxon>Bacteria</taxon>
        <taxon>Pseudomonadati</taxon>
        <taxon>Myxococcota</taxon>
        <taxon>Myxococcia</taxon>
        <taxon>Myxococcales</taxon>
        <taxon>Cystobacterineae</taxon>
        <taxon>Myxococcaceae</taxon>
        <taxon>Corallococcus</taxon>
    </lineage>
</organism>
<evidence type="ECO:0000256" key="3">
    <source>
        <dbReference type="ARBA" id="ARBA00023002"/>
    </source>
</evidence>
<dbReference type="PRINTS" id="PR00420">
    <property type="entry name" value="RNGMNOXGNASE"/>
</dbReference>
<comment type="caution">
    <text evidence="7">The sequence shown here is derived from an EMBL/GenBank/DDBJ whole genome shotgun (WGS) entry which is preliminary data.</text>
</comment>
<dbReference type="GO" id="GO:0004497">
    <property type="term" value="F:monooxygenase activity"/>
    <property type="evidence" value="ECO:0007669"/>
    <property type="project" value="UniProtKB-UniRule"/>
</dbReference>
<dbReference type="OrthoDB" id="8591538at2"/>
<evidence type="ECO:0000256" key="4">
    <source>
        <dbReference type="ARBA" id="ARBA00023033"/>
    </source>
</evidence>
<keyword evidence="3 5" id="KW-0560">Oxidoreductase</keyword>
<feature type="binding site" evidence="5">
    <location>
        <position position="299"/>
    </location>
    <ligand>
        <name>FAD</name>
        <dbReference type="ChEBI" id="CHEBI:57692"/>
    </ligand>
</feature>
<feature type="binding site" evidence="5">
    <location>
        <position position="105"/>
    </location>
    <ligand>
        <name>FAD</name>
        <dbReference type="ChEBI" id="CHEBI:57692"/>
    </ligand>
</feature>
<dbReference type="SUPFAM" id="SSF51905">
    <property type="entry name" value="FAD/NAD(P)-binding domain"/>
    <property type="match status" value="1"/>
</dbReference>
<evidence type="ECO:0000259" key="6">
    <source>
        <dbReference type="Pfam" id="PF01494"/>
    </source>
</evidence>
<comment type="domain">
    <text evidence="5">Consists of an N-terminal FAD-binding domain with a Rossman fold and a C-terminal substrate-binding domain.</text>
</comment>
<dbReference type="EMBL" id="RAWE01000112">
    <property type="protein sequence ID" value="RKG99498.1"/>
    <property type="molecule type" value="Genomic_DNA"/>
</dbReference>
<evidence type="ECO:0000313" key="8">
    <source>
        <dbReference type="Proteomes" id="UP000268313"/>
    </source>
</evidence>
<feature type="binding site" evidence="5">
    <location>
        <position position="49"/>
    </location>
    <ligand>
        <name>FAD</name>
        <dbReference type="ChEBI" id="CHEBI:57692"/>
    </ligand>
</feature>
<protein>
    <recommendedName>
        <fullName evidence="5">Flavin-dependent monooxygenase</fullName>
    </recommendedName>
    <alternativeName>
        <fullName evidence="5">TetX monooxygenase</fullName>
        <shortName evidence="5">TetX</shortName>
        <ecNumber evidence="5">1.14.13.-</ecNumber>
    </alternativeName>
</protein>
<evidence type="ECO:0000313" key="7">
    <source>
        <dbReference type="EMBL" id="RKG99498.1"/>
    </source>
</evidence>
<comment type="similarity">
    <text evidence="5">Belongs to the aromatic-ring hydroxylase family. TetX subfamily.</text>
</comment>
<dbReference type="InterPro" id="IPR036188">
    <property type="entry name" value="FAD/NAD-bd_sf"/>
</dbReference>
<proteinExistence type="inferred from homology"/>
<dbReference type="PANTHER" id="PTHR46972">
    <property type="entry name" value="MONOOXYGENASE ASQM-RELATED"/>
    <property type="match status" value="1"/>
</dbReference>
<evidence type="ECO:0000256" key="5">
    <source>
        <dbReference type="HAMAP-Rule" id="MF_00845"/>
    </source>
</evidence>
<dbReference type="GO" id="GO:0046677">
    <property type="term" value="P:response to antibiotic"/>
    <property type="evidence" value="ECO:0007669"/>
    <property type="project" value="InterPro"/>
</dbReference>
<dbReference type="Gene3D" id="3.50.50.60">
    <property type="entry name" value="FAD/NAD(P)-binding domain"/>
    <property type="match status" value="1"/>
</dbReference>
<dbReference type="PANTHER" id="PTHR46972:SF1">
    <property type="entry name" value="FAD DEPENDENT OXIDOREDUCTASE DOMAIN-CONTAINING PROTEIN"/>
    <property type="match status" value="1"/>
</dbReference>
<evidence type="ECO:0000256" key="1">
    <source>
        <dbReference type="ARBA" id="ARBA00022630"/>
    </source>
</evidence>
<gene>
    <name evidence="7" type="ORF">D7X32_26255</name>
</gene>
<dbReference type="HAMAP" id="MF_00845">
    <property type="entry name" value="TetX_monooxygenase"/>
    <property type="match status" value="1"/>
</dbReference>
<comment type="subcellular location">
    <subcellularLocation>
        <location evidence="5">Cytoplasm</location>
    </subcellularLocation>
</comment>
<comment type="catalytic activity">
    <reaction evidence="5">
        <text>a tetracycline + NADPH + O2 + H(+) = an 11a-hydroxytetracycline + NADP(+) + H2O</text>
        <dbReference type="Rhea" id="RHEA:61444"/>
        <dbReference type="ChEBI" id="CHEBI:15377"/>
        <dbReference type="ChEBI" id="CHEBI:15378"/>
        <dbReference type="ChEBI" id="CHEBI:15379"/>
        <dbReference type="ChEBI" id="CHEBI:57783"/>
        <dbReference type="ChEBI" id="CHEBI:58349"/>
        <dbReference type="ChEBI" id="CHEBI:144644"/>
        <dbReference type="ChEBI" id="CHEBI:144645"/>
    </reaction>
</comment>
<keyword evidence="1 5" id="KW-0285">Flavoprotein</keyword>
<keyword evidence="5" id="KW-0547">Nucleotide-binding</keyword>
<feature type="domain" description="FAD-binding" evidence="6">
    <location>
        <begin position="6"/>
        <end position="327"/>
    </location>
</feature>
<dbReference type="InterPro" id="IPR002938">
    <property type="entry name" value="FAD-bd"/>
</dbReference>
<dbReference type="AlphaFoldDB" id="A0A3A8JX68"/>
<dbReference type="GO" id="GO:0071949">
    <property type="term" value="F:FAD binding"/>
    <property type="evidence" value="ECO:0007669"/>
    <property type="project" value="InterPro"/>
</dbReference>
<comment type="function">
    <text evidence="5">An FAD-requiring monooxygenase active on some tetracycline antibiotic derivatives, which leads to their inactivation. Hydroxylates carbon 11a of tetracycline and some analogs.</text>
</comment>
<feature type="binding site" evidence="5">
    <location>
        <position position="42"/>
    </location>
    <ligand>
        <name>NADPH</name>
        <dbReference type="ChEBI" id="CHEBI:57783"/>
    </ligand>
</feature>
<keyword evidence="5" id="KW-0963">Cytoplasm</keyword>
<keyword evidence="2 5" id="KW-0274">FAD</keyword>
<dbReference type="InterPro" id="IPR043683">
    <property type="entry name" value="TetX_monooxygenase"/>
</dbReference>
<reference evidence="8" key="1">
    <citation type="submission" date="2018-09" db="EMBL/GenBank/DDBJ databases">
        <authorList>
            <person name="Livingstone P.G."/>
            <person name="Whitworth D.E."/>
        </authorList>
    </citation>
    <scope>NUCLEOTIDE SEQUENCE [LARGE SCALE GENOMIC DNA]</scope>
    <source>
        <strain evidence="8">CA043D</strain>
    </source>
</reference>
<sequence length="388" mass="41716">MHMTRTVGIVGGGPGGLTLARVLATRGIAATVFELDEHPLARPQGGSLDLHGDSGLRALREAGLEAEFKAVARYDDQGDAIYDAQGTLHFQHNEESGGDRPEIDRTQLRSLLLASLPSERIRWGSKVSAVEPLPDGRYRVVGPEGTLGEFDLVVGADGAWSRIRPLVSQETPAFTGVLFIELQIDDVDTRHPEVAKLLPHGKISVVGNNQGLIAQRSSHGHVRVYFMFRVSEEQLRQGLVDVSSPARAREQLKALLPGWAPSLLAFIDASNDTLAARPIVALPVGHRWTHRPGVTLLGDAAHVMPPFSGEGVNMAMLDGLELALALSSDSDWSRAVKGYEEAMFERAAGAAEGAMQGLDFVSEHALEHVMEHFREIQQQAAGAGAGAH</sequence>
<dbReference type="Proteomes" id="UP000268313">
    <property type="component" value="Unassembled WGS sequence"/>
</dbReference>
<keyword evidence="4 5" id="KW-0503">Monooxygenase</keyword>
<keyword evidence="8" id="KW-1185">Reference proteome</keyword>
<comment type="subunit">
    <text evidence="5">Monomer.</text>
</comment>
<dbReference type="EC" id="1.14.13.-" evidence="5"/>
<evidence type="ECO:0000256" key="2">
    <source>
        <dbReference type="ARBA" id="ARBA00022827"/>
    </source>
</evidence>
<accession>A0A3A8JX68</accession>
<dbReference type="Pfam" id="PF01494">
    <property type="entry name" value="FAD_binding_3"/>
    <property type="match status" value="1"/>
</dbReference>
<dbReference type="GO" id="GO:0005737">
    <property type="term" value="C:cytoplasm"/>
    <property type="evidence" value="ECO:0007669"/>
    <property type="project" value="UniProtKB-SubCell"/>
</dbReference>
<name>A0A3A8JX68_9BACT</name>
<comment type="cofactor">
    <cofactor evidence="5">
        <name>FAD</name>
        <dbReference type="ChEBI" id="CHEBI:57692"/>
    </cofactor>
</comment>
<keyword evidence="5" id="KW-0521">NADP</keyword>